<dbReference type="FunFam" id="1.25.40.10:FF:000031">
    <property type="entry name" value="Pentatricopeptide repeat-containing protein mitochondrial"/>
    <property type="match status" value="1"/>
</dbReference>
<keyword evidence="3" id="KW-1185">Reference proteome</keyword>
<sequence>MAMPTPRPPTNPRALLSYVPFLFKPNRGSSSPFADPIKLLKKSAETKNLRIGKLVHAHLITSTLASKTQDLFHANSLINFYAKCGDIFIARQLFDQMSERNIVSWSALMAGYLHNGLALEVLVLFKKMFSVDNLRPNEYIFAIALASCSVSGRIEEGKQCHGYVLKSGLEFHQYVKNALIHMYSRCSDVEGAMWVLNTLPGYDVVSYNSVVNGLVELGYLKEALEVTGRMASECKAWDNVTYISLFGLSARLKDLNLGKQVHGQMLKSDLDCDVFVSSAIVDMYGKCGNILNARKVFDCLQDRNVVSWTALMAAYFQNGCFEEALNLFSVMEVEDFMPNEYTFAVLLNSSASLSALRLGDLLHARIKKSGFKGHTIVGNALIIMYSKSGNIKGANKVFSELIFRDSVTWNAMISGYSHHGLGKEALDLFQDMLTSGVSPNYVTFIGVLSACAHLGMVQEGLYYLNHLMRKMGIEPGLEHYTCIVGLLSRAGLLDEAENFMRSTPVKWDVIAWRTLVNACHVHRNFGLGKRIAESVMLMDPHDVGTYILLSNMYAKERRWDGVVKIRKLMRERNIKKEPGVSWLEIRNITHVFVSEDNTHPESSQIHEKVGELLAKIKPLGYVPNIAAVLHDVEDEQKENYLSYHSEKLAIAYGLMKTPSKASIRVIKNLRMCDDCHIAAKLISKVTNRVIIVRDANRFHHFQDGCCSCADYW</sequence>
<dbReference type="Pfam" id="PF14432">
    <property type="entry name" value="DYW_deaminase"/>
    <property type="match status" value="1"/>
</dbReference>
<evidence type="ECO:0000256" key="1">
    <source>
        <dbReference type="ARBA" id="ARBA00006643"/>
    </source>
</evidence>
<dbReference type="Pfam" id="PF13041">
    <property type="entry name" value="PPR_2"/>
    <property type="match status" value="2"/>
</dbReference>
<dbReference type="FunFam" id="1.25.40.10:FF:001060">
    <property type="entry name" value="Os05g0572900 protein"/>
    <property type="match status" value="1"/>
</dbReference>
<evidence type="ECO:0000313" key="4">
    <source>
        <dbReference type="RefSeq" id="XP_018815966.1"/>
    </source>
</evidence>
<dbReference type="KEGG" id="jre:108987495"/>
<gene>
    <name evidence="4" type="primary">LOC108987495</name>
</gene>
<dbReference type="GO" id="GO:0003723">
    <property type="term" value="F:RNA binding"/>
    <property type="evidence" value="ECO:0007669"/>
    <property type="project" value="InterPro"/>
</dbReference>
<evidence type="ECO:0000313" key="3">
    <source>
        <dbReference type="Proteomes" id="UP000235220"/>
    </source>
</evidence>
<dbReference type="Gene3D" id="1.25.40.10">
    <property type="entry name" value="Tetratricopeptide repeat domain"/>
    <property type="match status" value="5"/>
</dbReference>
<dbReference type="OrthoDB" id="724816at2759"/>
<dbReference type="InterPro" id="IPR032867">
    <property type="entry name" value="DYW_dom"/>
</dbReference>
<dbReference type="PROSITE" id="PS51375">
    <property type="entry name" value="PPR"/>
    <property type="match status" value="6"/>
</dbReference>
<dbReference type="Gramene" id="Jr10_02090_p1">
    <property type="protein sequence ID" value="cds.Jr10_02090_p1"/>
    <property type="gene ID" value="Jr10_02090"/>
</dbReference>
<dbReference type="PANTHER" id="PTHR47926">
    <property type="entry name" value="PENTATRICOPEPTIDE REPEAT-CONTAINING PROTEIN"/>
    <property type="match status" value="1"/>
</dbReference>
<dbReference type="Proteomes" id="UP000235220">
    <property type="component" value="Chromosome 10"/>
</dbReference>
<dbReference type="FunFam" id="1.25.40.10:FF:000285">
    <property type="entry name" value="Pentatricopeptide repeat-containing protein, chloroplastic"/>
    <property type="match status" value="1"/>
</dbReference>
<dbReference type="FunFam" id="1.25.40.10:FF:000227">
    <property type="entry name" value="Pentatricopeptide repeat-containing protein At3g13880"/>
    <property type="match status" value="1"/>
</dbReference>
<proteinExistence type="inferred from homology"/>
<dbReference type="RefSeq" id="XP_018815966.1">
    <property type="nucleotide sequence ID" value="XM_018960421.2"/>
</dbReference>
<dbReference type="Pfam" id="PF20431">
    <property type="entry name" value="E_motif"/>
    <property type="match status" value="1"/>
</dbReference>
<name>A0A2I4E991_JUGRE</name>
<dbReference type="InterPro" id="IPR046848">
    <property type="entry name" value="E_motif"/>
</dbReference>
<organism evidence="3 4">
    <name type="scientific">Juglans regia</name>
    <name type="common">English walnut</name>
    <dbReference type="NCBI Taxonomy" id="51240"/>
    <lineage>
        <taxon>Eukaryota</taxon>
        <taxon>Viridiplantae</taxon>
        <taxon>Streptophyta</taxon>
        <taxon>Embryophyta</taxon>
        <taxon>Tracheophyta</taxon>
        <taxon>Spermatophyta</taxon>
        <taxon>Magnoliopsida</taxon>
        <taxon>eudicotyledons</taxon>
        <taxon>Gunneridae</taxon>
        <taxon>Pentapetalae</taxon>
        <taxon>rosids</taxon>
        <taxon>fabids</taxon>
        <taxon>Fagales</taxon>
        <taxon>Juglandaceae</taxon>
        <taxon>Juglans</taxon>
    </lineage>
</organism>
<dbReference type="AlphaFoldDB" id="A0A2I4E991"/>
<dbReference type="GO" id="GO:0008270">
    <property type="term" value="F:zinc ion binding"/>
    <property type="evidence" value="ECO:0007669"/>
    <property type="project" value="InterPro"/>
</dbReference>
<dbReference type="GeneID" id="108987495"/>
<comment type="similarity">
    <text evidence="1">Belongs to the PPR family. PCMP-H subfamily.</text>
</comment>
<keyword evidence="2" id="KW-0677">Repeat</keyword>
<dbReference type="NCBIfam" id="TIGR00756">
    <property type="entry name" value="PPR"/>
    <property type="match status" value="4"/>
</dbReference>
<dbReference type="PANTHER" id="PTHR47926:SF385">
    <property type="entry name" value="DYW DOMAIN-CONTAINING PROTEIN"/>
    <property type="match status" value="1"/>
</dbReference>
<reference evidence="4" key="1">
    <citation type="submission" date="2025-08" db="UniProtKB">
        <authorList>
            <consortium name="RefSeq"/>
        </authorList>
    </citation>
    <scope>IDENTIFICATION</scope>
    <source>
        <tissue evidence="4">Leaves</tissue>
    </source>
</reference>
<evidence type="ECO:0000256" key="2">
    <source>
        <dbReference type="ARBA" id="ARBA00022737"/>
    </source>
</evidence>
<dbReference type="FunCoup" id="A0A2I4E991">
    <property type="interactions" value="126"/>
</dbReference>
<dbReference type="GO" id="GO:0009451">
    <property type="term" value="P:RNA modification"/>
    <property type="evidence" value="ECO:0000318"/>
    <property type="project" value="GO_Central"/>
</dbReference>
<protein>
    <submittedName>
        <fullName evidence="4">Pentatricopeptide repeat-containing protein At5g39680-like</fullName>
    </submittedName>
</protein>
<dbReference type="InterPro" id="IPR046960">
    <property type="entry name" value="PPR_At4g14850-like_plant"/>
</dbReference>
<dbReference type="InterPro" id="IPR011990">
    <property type="entry name" value="TPR-like_helical_dom_sf"/>
</dbReference>
<accession>A0A2I4E991</accession>
<dbReference type="Pfam" id="PF01535">
    <property type="entry name" value="PPR"/>
    <property type="match status" value="5"/>
</dbReference>
<dbReference type="InterPro" id="IPR002885">
    <property type="entry name" value="PPR_rpt"/>
</dbReference>